<dbReference type="SMART" id="SM00360">
    <property type="entry name" value="RRM"/>
    <property type="match status" value="2"/>
</dbReference>
<feature type="domain" description="RRM" evidence="7">
    <location>
        <begin position="28"/>
        <end position="102"/>
    </location>
</feature>
<dbReference type="PANTHER" id="PTHR16105">
    <property type="entry name" value="RNA-BINDING REGION-CONTAINING PROTEIN 3"/>
    <property type="match status" value="1"/>
</dbReference>
<dbReference type="eggNOG" id="KOG4206">
    <property type="taxonomic scope" value="Eukaryota"/>
</dbReference>
<evidence type="ECO:0000256" key="1">
    <source>
        <dbReference type="ARBA" id="ARBA00004123"/>
    </source>
</evidence>
<dbReference type="GO" id="GO:0000398">
    <property type="term" value="P:mRNA splicing, via spliceosome"/>
    <property type="evidence" value="ECO:0007669"/>
    <property type="project" value="EnsemblPlants"/>
</dbReference>
<dbReference type="Pfam" id="PF00076">
    <property type="entry name" value="RRM_1"/>
    <property type="match status" value="2"/>
</dbReference>
<dbReference type="PANTHER" id="PTHR16105:SF0">
    <property type="entry name" value="RNA-BINDING REGION-CONTAINING PROTEIN 3"/>
    <property type="match status" value="1"/>
</dbReference>
<reference evidence="8 9" key="1">
    <citation type="journal article" date="2013" name="Front. Plant Sci.">
        <title>The Reference Genome of the Halophytic Plant Eutrema salsugineum.</title>
        <authorList>
            <person name="Yang R."/>
            <person name="Jarvis D.E."/>
            <person name="Chen H."/>
            <person name="Beilstein M.A."/>
            <person name="Grimwood J."/>
            <person name="Jenkins J."/>
            <person name="Shu S."/>
            <person name="Prochnik S."/>
            <person name="Xin M."/>
            <person name="Ma C."/>
            <person name="Schmutz J."/>
            <person name="Wing R.A."/>
            <person name="Mitchell-Olds T."/>
            <person name="Schumaker K.S."/>
            <person name="Wang X."/>
        </authorList>
    </citation>
    <scope>NUCLEOTIDE SEQUENCE [LARGE SCALE GENOMIC DNA]</scope>
</reference>
<dbReference type="OrthoDB" id="277802at2759"/>
<evidence type="ECO:0000259" key="7">
    <source>
        <dbReference type="PROSITE" id="PS50102"/>
    </source>
</evidence>
<feature type="compositionally biased region" description="Basic and acidic residues" evidence="6">
    <location>
        <begin position="102"/>
        <end position="117"/>
    </location>
</feature>
<accession>V4L0V5</accession>
<dbReference type="OMA" id="AINIRHE"/>
<dbReference type="GO" id="GO:0030626">
    <property type="term" value="F:U12 snRNA binding"/>
    <property type="evidence" value="ECO:0007669"/>
    <property type="project" value="EnsemblPlants"/>
</dbReference>
<dbReference type="Gramene" id="ESQ35947">
    <property type="protein sequence ID" value="ESQ35947"/>
    <property type="gene ID" value="EUTSA_v10007645mg"/>
</dbReference>
<dbReference type="InterPro" id="IPR000504">
    <property type="entry name" value="RRM_dom"/>
</dbReference>
<evidence type="ECO:0000256" key="2">
    <source>
        <dbReference type="ARBA" id="ARBA00022737"/>
    </source>
</evidence>
<feature type="region of interest" description="Disordered" evidence="6">
    <location>
        <begin position="298"/>
        <end position="318"/>
    </location>
</feature>
<dbReference type="Gene3D" id="3.30.70.330">
    <property type="match status" value="2"/>
</dbReference>
<dbReference type="PROSITE" id="PS50102">
    <property type="entry name" value="RRM"/>
    <property type="match status" value="2"/>
</dbReference>
<keyword evidence="4" id="KW-0539">Nucleus</keyword>
<proteinExistence type="predicted"/>
<dbReference type="EMBL" id="KI517683">
    <property type="protein sequence ID" value="ESQ35947.1"/>
    <property type="molecule type" value="Genomic_DNA"/>
</dbReference>
<evidence type="ECO:0000313" key="8">
    <source>
        <dbReference type="EMBL" id="ESQ35947.1"/>
    </source>
</evidence>
<keyword evidence="3 5" id="KW-0694">RNA-binding</keyword>
<dbReference type="FunFam" id="3.30.70.330:FF:000409">
    <property type="entry name" value="U11/U12 small nuclear ribonucleoprotein 65 kDa protein"/>
    <property type="match status" value="1"/>
</dbReference>
<feature type="compositionally biased region" description="Acidic residues" evidence="6">
    <location>
        <begin position="306"/>
        <end position="317"/>
    </location>
</feature>
<sequence>MAAYTTSEPVVNLPTTQIESNVAEPMGVTLLVRHLPDGIPHDIVSRLFSQYGASAVRPCSGGRLRNAAFVDFKNEAIASQAHRQLNGLRFLGKVLQVQRANKPNENKKSSQTEESGKDGQSYSFSTISSNNVSKSGQVPGEPIAPKLGINYPFPPHLQYAYPPPDANILANITNALIAVPPLYTQVLHLMNKMNLPPPFRLALPTPPLPKAASQPAELEHQSSSESDMESDEDTGTSKSGRKRARHETLVGPGMDKDVPHESVGVKPSSLTLNEIPLIRKNKQVLQFKITPKVAQDEYKENREIEGPADEPTEDDSNVEPFASLEELEKGRLPPQDILSLPMFKNYTAGNPSLVLYIKNLAKDVIIDDFYYIFGSQFGSIEAAKSSLGVRLMQEGRMRGQAFLTFPSVEFAQRALNLVNGFVFKGKPMIIQFGRNPGAAKPNE</sequence>
<gene>
    <name evidence="8" type="ORF">EUTSA_v10007645mg</name>
</gene>
<feature type="domain" description="RRM" evidence="7">
    <location>
        <begin position="353"/>
        <end position="435"/>
    </location>
</feature>
<feature type="region of interest" description="Disordered" evidence="6">
    <location>
        <begin position="99"/>
        <end position="139"/>
    </location>
</feature>
<dbReference type="FunFam" id="3.30.70.330:FF:000559">
    <property type="entry name" value="U11/U12 small nuclear ribonucleoprotein 65 kDa protein"/>
    <property type="match status" value="1"/>
</dbReference>
<dbReference type="AlphaFoldDB" id="V4L0V5"/>
<feature type="compositionally biased region" description="Polar residues" evidence="6">
    <location>
        <begin position="118"/>
        <end position="136"/>
    </location>
</feature>
<dbReference type="Proteomes" id="UP000030689">
    <property type="component" value="Unassembled WGS sequence"/>
</dbReference>
<dbReference type="STRING" id="72664.V4L0V5"/>
<dbReference type="InterPro" id="IPR034147">
    <property type="entry name" value="RBM40_RRM1"/>
</dbReference>
<name>V4L0V5_EUTSA</name>
<organism evidence="8 9">
    <name type="scientific">Eutrema salsugineum</name>
    <name type="common">Saltwater cress</name>
    <name type="synonym">Sisymbrium salsugineum</name>
    <dbReference type="NCBI Taxonomy" id="72664"/>
    <lineage>
        <taxon>Eukaryota</taxon>
        <taxon>Viridiplantae</taxon>
        <taxon>Streptophyta</taxon>
        <taxon>Embryophyta</taxon>
        <taxon>Tracheophyta</taxon>
        <taxon>Spermatophyta</taxon>
        <taxon>Magnoliopsida</taxon>
        <taxon>eudicotyledons</taxon>
        <taxon>Gunneridae</taxon>
        <taxon>Pentapetalae</taxon>
        <taxon>rosids</taxon>
        <taxon>malvids</taxon>
        <taxon>Brassicales</taxon>
        <taxon>Brassicaceae</taxon>
        <taxon>Eutremeae</taxon>
        <taxon>Eutrema</taxon>
    </lineage>
</organism>
<evidence type="ECO:0000256" key="5">
    <source>
        <dbReference type="PROSITE-ProRule" id="PRU00176"/>
    </source>
</evidence>
<dbReference type="GO" id="GO:0097157">
    <property type="term" value="F:pre-mRNA intronic binding"/>
    <property type="evidence" value="ECO:0007669"/>
    <property type="project" value="EnsemblPlants"/>
</dbReference>
<evidence type="ECO:0000313" key="9">
    <source>
        <dbReference type="Proteomes" id="UP000030689"/>
    </source>
</evidence>
<dbReference type="CDD" id="cd12239">
    <property type="entry name" value="RRM2_RBM40_like"/>
    <property type="match status" value="1"/>
</dbReference>
<dbReference type="InterPro" id="IPR012677">
    <property type="entry name" value="Nucleotide-bd_a/b_plait_sf"/>
</dbReference>
<evidence type="ECO:0000256" key="6">
    <source>
        <dbReference type="SAM" id="MobiDB-lite"/>
    </source>
</evidence>
<dbReference type="GO" id="GO:0010229">
    <property type="term" value="P:inflorescence development"/>
    <property type="evidence" value="ECO:0007669"/>
    <property type="project" value="EnsemblPlants"/>
</dbReference>
<keyword evidence="2" id="KW-0677">Repeat</keyword>
<comment type="subcellular location">
    <subcellularLocation>
        <location evidence="1">Nucleus</location>
    </subcellularLocation>
</comment>
<dbReference type="GO" id="GO:0005689">
    <property type="term" value="C:U12-type spliceosomal complex"/>
    <property type="evidence" value="ECO:0007669"/>
    <property type="project" value="TreeGrafter"/>
</dbReference>
<dbReference type="SUPFAM" id="SSF54928">
    <property type="entry name" value="RNA-binding domain, RBD"/>
    <property type="match status" value="1"/>
</dbReference>
<protein>
    <recommendedName>
        <fullName evidence="7">RRM domain-containing protein</fullName>
    </recommendedName>
</protein>
<dbReference type="InterPro" id="IPR045164">
    <property type="entry name" value="RBM41/RNPC3"/>
</dbReference>
<evidence type="ECO:0000256" key="3">
    <source>
        <dbReference type="ARBA" id="ARBA00022884"/>
    </source>
</evidence>
<dbReference type="CDD" id="cd12238">
    <property type="entry name" value="RRM1_RBM40_like"/>
    <property type="match status" value="1"/>
</dbReference>
<dbReference type="KEGG" id="eus:EUTSA_v10007645mg"/>
<feature type="region of interest" description="Disordered" evidence="6">
    <location>
        <begin position="204"/>
        <end position="265"/>
    </location>
</feature>
<dbReference type="InterPro" id="IPR035979">
    <property type="entry name" value="RBD_domain_sf"/>
</dbReference>
<keyword evidence="9" id="KW-1185">Reference proteome</keyword>
<evidence type="ECO:0000256" key="4">
    <source>
        <dbReference type="ARBA" id="ARBA00023242"/>
    </source>
</evidence>